<protein>
    <submittedName>
        <fullName evidence="1">Uncharacterized protein</fullName>
    </submittedName>
</protein>
<dbReference type="AlphaFoldDB" id="A0A2Z7APD0"/>
<sequence length="93" mass="10325">MDRIGDNLPQSTEKSRILVIPVGARHKCQRAFANFEHESLVPDVDRSKQISLNLQHSLLNYCVQTALLRAGLSADFLLTGCSFICYALVCICS</sequence>
<evidence type="ECO:0000313" key="1">
    <source>
        <dbReference type="EMBL" id="KZV21139.1"/>
    </source>
</evidence>
<organism evidence="1 2">
    <name type="scientific">Dorcoceras hygrometricum</name>
    <dbReference type="NCBI Taxonomy" id="472368"/>
    <lineage>
        <taxon>Eukaryota</taxon>
        <taxon>Viridiplantae</taxon>
        <taxon>Streptophyta</taxon>
        <taxon>Embryophyta</taxon>
        <taxon>Tracheophyta</taxon>
        <taxon>Spermatophyta</taxon>
        <taxon>Magnoliopsida</taxon>
        <taxon>eudicotyledons</taxon>
        <taxon>Gunneridae</taxon>
        <taxon>Pentapetalae</taxon>
        <taxon>asterids</taxon>
        <taxon>lamiids</taxon>
        <taxon>Lamiales</taxon>
        <taxon>Gesneriaceae</taxon>
        <taxon>Didymocarpoideae</taxon>
        <taxon>Trichosporeae</taxon>
        <taxon>Loxocarpinae</taxon>
        <taxon>Dorcoceras</taxon>
    </lineage>
</organism>
<evidence type="ECO:0000313" key="2">
    <source>
        <dbReference type="Proteomes" id="UP000250235"/>
    </source>
</evidence>
<gene>
    <name evidence="1" type="ORF">F511_13205</name>
</gene>
<proteinExistence type="predicted"/>
<dbReference type="EMBL" id="KV014936">
    <property type="protein sequence ID" value="KZV21139.1"/>
    <property type="molecule type" value="Genomic_DNA"/>
</dbReference>
<keyword evidence="2" id="KW-1185">Reference proteome</keyword>
<name>A0A2Z7APD0_9LAMI</name>
<reference evidence="1 2" key="1">
    <citation type="journal article" date="2015" name="Proc. Natl. Acad. Sci. U.S.A.">
        <title>The resurrection genome of Boea hygrometrica: A blueprint for survival of dehydration.</title>
        <authorList>
            <person name="Xiao L."/>
            <person name="Yang G."/>
            <person name="Zhang L."/>
            <person name="Yang X."/>
            <person name="Zhao S."/>
            <person name="Ji Z."/>
            <person name="Zhou Q."/>
            <person name="Hu M."/>
            <person name="Wang Y."/>
            <person name="Chen M."/>
            <person name="Xu Y."/>
            <person name="Jin H."/>
            <person name="Xiao X."/>
            <person name="Hu G."/>
            <person name="Bao F."/>
            <person name="Hu Y."/>
            <person name="Wan P."/>
            <person name="Li L."/>
            <person name="Deng X."/>
            <person name="Kuang T."/>
            <person name="Xiang C."/>
            <person name="Zhu J.K."/>
            <person name="Oliver M.J."/>
            <person name="He Y."/>
        </authorList>
    </citation>
    <scope>NUCLEOTIDE SEQUENCE [LARGE SCALE GENOMIC DNA]</scope>
    <source>
        <strain evidence="2">cv. XS01</strain>
    </source>
</reference>
<dbReference type="Proteomes" id="UP000250235">
    <property type="component" value="Unassembled WGS sequence"/>
</dbReference>
<accession>A0A2Z7APD0</accession>